<feature type="compositionally biased region" description="Polar residues" evidence="1">
    <location>
        <begin position="96"/>
        <end position="106"/>
    </location>
</feature>
<evidence type="ECO:0000256" key="1">
    <source>
        <dbReference type="SAM" id="MobiDB-lite"/>
    </source>
</evidence>
<dbReference type="Proteomes" id="UP000719412">
    <property type="component" value="Unassembled WGS sequence"/>
</dbReference>
<dbReference type="EMBL" id="JABDTM020025493">
    <property type="protein sequence ID" value="KAH0813202.1"/>
    <property type="molecule type" value="Genomic_DNA"/>
</dbReference>
<proteinExistence type="predicted"/>
<reference evidence="2" key="1">
    <citation type="journal article" date="2020" name="J Insects Food Feed">
        <title>The yellow mealworm (Tenebrio molitor) genome: a resource for the emerging insects as food and feed industry.</title>
        <authorList>
            <person name="Eriksson T."/>
            <person name="Andere A."/>
            <person name="Kelstrup H."/>
            <person name="Emery V."/>
            <person name="Picard C."/>
        </authorList>
    </citation>
    <scope>NUCLEOTIDE SEQUENCE</scope>
    <source>
        <strain evidence="2">Stoneville</strain>
        <tissue evidence="2">Whole head</tissue>
    </source>
</reference>
<protein>
    <submittedName>
        <fullName evidence="2">Uncharacterized protein</fullName>
    </submittedName>
</protein>
<dbReference type="AlphaFoldDB" id="A0A8J6LAN5"/>
<gene>
    <name evidence="2" type="ORF">GEV33_009589</name>
</gene>
<name>A0A8J6LAN5_TENMO</name>
<sequence>MRTAPPEDVFHATTFDLRSVIVVVLLQTAIGRDGRFSAGALQGRLKSVKVVGRDIRLSWWRRVVHADTCTAHLHNPRTAKGSLSDVCTPNDRPELTPSSIKISSSPFDDDEPSLSRPEWTRPKLKGLGGLFTQMADAMDMLEVRLQQITHVDRLDQKSLLQLSLVFLFSSIAVEYYEDHVGLKSDVLDIGLICQPLKSPSDTEKCNFISSRIKYSVAIRPMQTCISDLGLFTQVTAALRILKFPLDQLLVLRKVTV</sequence>
<organism evidence="2 3">
    <name type="scientific">Tenebrio molitor</name>
    <name type="common">Yellow mealworm beetle</name>
    <dbReference type="NCBI Taxonomy" id="7067"/>
    <lineage>
        <taxon>Eukaryota</taxon>
        <taxon>Metazoa</taxon>
        <taxon>Ecdysozoa</taxon>
        <taxon>Arthropoda</taxon>
        <taxon>Hexapoda</taxon>
        <taxon>Insecta</taxon>
        <taxon>Pterygota</taxon>
        <taxon>Neoptera</taxon>
        <taxon>Endopterygota</taxon>
        <taxon>Coleoptera</taxon>
        <taxon>Polyphaga</taxon>
        <taxon>Cucujiformia</taxon>
        <taxon>Tenebrionidae</taxon>
        <taxon>Tenebrio</taxon>
    </lineage>
</organism>
<feature type="region of interest" description="Disordered" evidence="1">
    <location>
        <begin position="79"/>
        <end position="118"/>
    </location>
</feature>
<evidence type="ECO:0000313" key="2">
    <source>
        <dbReference type="EMBL" id="KAH0813202.1"/>
    </source>
</evidence>
<accession>A0A8J6LAN5</accession>
<evidence type="ECO:0000313" key="3">
    <source>
        <dbReference type="Proteomes" id="UP000719412"/>
    </source>
</evidence>
<reference evidence="2" key="2">
    <citation type="submission" date="2021-08" db="EMBL/GenBank/DDBJ databases">
        <authorList>
            <person name="Eriksson T."/>
        </authorList>
    </citation>
    <scope>NUCLEOTIDE SEQUENCE</scope>
    <source>
        <strain evidence="2">Stoneville</strain>
        <tissue evidence="2">Whole head</tissue>
    </source>
</reference>
<comment type="caution">
    <text evidence="2">The sequence shown here is derived from an EMBL/GenBank/DDBJ whole genome shotgun (WGS) entry which is preliminary data.</text>
</comment>
<keyword evidence="3" id="KW-1185">Reference proteome</keyword>